<sequence length="444" mass="48619">MSHDLNPLNDPLWLVIVKVVAVFVLLLTWTIFNVWFERRVIGRMQNRRGPTMNGPLGLGQALGDGMKLIFKEDFRPARTDAFVFSIAPMLTAVAAFTVWTVIPLGGNVTIFGVDTRLQVTDLPVSILFILAVAAVGFYGVVLAGWASNGTYSLLGSMRATAQVISYEVCMGLSLIPVFILSQSASTGDIVKAQQATWLPLPGGVPDLPSWYFLLLVPSFIIFLISMVGECNRLPFDFAECESEIVSGHLTDYSGFRYALYFLAEYINMATTSAICATVFLGGYTAPWPLNNIAWLNDGWFTLVWFILKVQVLIFGFVWVRGSLPRYRYDKFMALGWKVLIPVALVWTMLVALFRTAGHENWFTSPAFLITVAVIFVAILAVVWFSGSEKAPEPTALEKAEARKSLPGAYPTPVLSDDLINAINASASAKQIGAGVGTVKEGADS</sequence>
<keyword evidence="3 5" id="KW-1133">Transmembrane helix</keyword>
<feature type="transmembrane region" description="Helical" evidence="5">
    <location>
        <begin position="122"/>
        <end position="147"/>
    </location>
</feature>
<evidence type="ECO:0000256" key="2">
    <source>
        <dbReference type="ARBA" id="ARBA00022692"/>
    </source>
</evidence>
<keyword evidence="4 5" id="KW-0472">Membrane</keyword>
<dbReference type="PATRIC" id="fig|883161.3.peg.1990"/>
<dbReference type="Proteomes" id="UP000014417">
    <property type="component" value="Unassembled WGS sequence"/>
</dbReference>
<keyword evidence="2 5" id="KW-0812">Transmembrane</keyword>
<accession>S2VZX5</accession>
<dbReference type="HOGENOM" id="CLU_015134_0_0_11"/>
<gene>
    <name evidence="5" type="primary">nuoH</name>
    <name evidence="7" type="ORF">HMPREF9306_02002</name>
</gene>
<keyword evidence="5" id="KW-0874">Quinone</keyword>
<comment type="similarity">
    <text evidence="5 6">Belongs to the complex I subunit 1 family.</text>
</comment>
<feature type="transmembrane region" description="Helical" evidence="5">
    <location>
        <begin position="299"/>
        <end position="319"/>
    </location>
</feature>
<dbReference type="PROSITE" id="PS00667">
    <property type="entry name" value="COMPLEX1_ND1_1"/>
    <property type="match status" value="1"/>
</dbReference>
<dbReference type="GO" id="GO:0016655">
    <property type="term" value="F:oxidoreductase activity, acting on NAD(P)H, quinone or similar compound as acceptor"/>
    <property type="evidence" value="ECO:0007669"/>
    <property type="project" value="UniProtKB-UniRule"/>
</dbReference>
<feature type="transmembrane region" description="Helical" evidence="5">
    <location>
        <begin position="331"/>
        <end position="353"/>
    </location>
</feature>
<comment type="function">
    <text evidence="5">NDH-1 shuttles electrons from NADH, via FMN and iron-sulfur (Fe-S) centers, to quinones in the respiratory chain. The immediate electron acceptor for the enzyme in this species is believed to be ubiquinone. Couples the redox reaction to proton translocation (for every two electrons transferred, four hydrogen ions are translocated across the cytoplasmic membrane), and thus conserves the redox energy in a proton gradient. This subunit may bind ubiquinone.</text>
</comment>
<evidence type="ECO:0000256" key="4">
    <source>
        <dbReference type="ARBA" id="ARBA00023136"/>
    </source>
</evidence>
<keyword evidence="5" id="KW-1278">Translocase</keyword>
<dbReference type="GO" id="GO:0005886">
    <property type="term" value="C:plasma membrane"/>
    <property type="evidence" value="ECO:0007669"/>
    <property type="project" value="UniProtKB-SubCell"/>
</dbReference>
<evidence type="ECO:0000256" key="1">
    <source>
        <dbReference type="ARBA" id="ARBA00004141"/>
    </source>
</evidence>
<dbReference type="NCBIfam" id="NF004743">
    <property type="entry name" value="PRK06076.1-4"/>
    <property type="match status" value="1"/>
</dbReference>
<feature type="transmembrane region" description="Helical" evidence="5">
    <location>
        <begin position="365"/>
        <end position="384"/>
    </location>
</feature>
<feature type="transmembrane region" description="Helical" evidence="5">
    <location>
        <begin position="12"/>
        <end position="36"/>
    </location>
</feature>
<organism evidence="7 8">
    <name type="scientific">Propionimicrobium lymphophilum ACS-093-V-SCH5</name>
    <dbReference type="NCBI Taxonomy" id="883161"/>
    <lineage>
        <taxon>Bacteria</taxon>
        <taxon>Bacillati</taxon>
        <taxon>Actinomycetota</taxon>
        <taxon>Actinomycetes</taxon>
        <taxon>Propionibacteriales</taxon>
        <taxon>Propionibacteriaceae</taxon>
        <taxon>Propionimicrobium</taxon>
    </lineage>
</organism>
<comment type="subunit">
    <text evidence="5">NDH-1 is composed of 14 different subunits. Subunits NuoA, H, J, K, L, M, N constitute the membrane sector of the complex.</text>
</comment>
<dbReference type="InterPro" id="IPR018086">
    <property type="entry name" value="NADH_UbQ_OxRdtase_su1_CS"/>
</dbReference>
<dbReference type="Pfam" id="PF00146">
    <property type="entry name" value="NADHdh"/>
    <property type="match status" value="1"/>
</dbReference>
<name>S2VZX5_9ACTN</name>
<evidence type="ECO:0000313" key="7">
    <source>
        <dbReference type="EMBL" id="EPD32431.1"/>
    </source>
</evidence>
<evidence type="ECO:0000313" key="8">
    <source>
        <dbReference type="Proteomes" id="UP000014417"/>
    </source>
</evidence>
<comment type="subcellular location">
    <subcellularLocation>
        <location evidence="5 6">Cell membrane</location>
        <topology evidence="5 6">Multi-pass membrane protein</topology>
    </subcellularLocation>
    <subcellularLocation>
        <location evidence="1">Membrane</location>
        <topology evidence="1">Multi-pass membrane protein</topology>
    </subcellularLocation>
</comment>
<dbReference type="EC" id="7.1.1.-" evidence="5"/>
<evidence type="ECO:0000256" key="5">
    <source>
        <dbReference type="HAMAP-Rule" id="MF_01350"/>
    </source>
</evidence>
<keyword evidence="8" id="KW-1185">Reference proteome</keyword>
<feature type="transmembrane region" description="Helical" evidence="5">
    <location>
        <begin position="81"/>
        <end position="102"/>
    </location>
</feature>
<proteinExistence type="inferred from homology"/>
<keyword evidence="5" id="KW-0830">Ubiquinone</keyword>
<dbReference type="GO" id="GO:0003954">
    <property type="term" value="F:NADH dehydrogenase activity"/>
    <property type="evidence" value="ECO:0007669"/>
    <property type="project" value="TreeGrafter"/>
</dbReference>
<dbReference type="InterPro" id="IPR001694">
    <property type="entry name" value="NADH_UbQ_OxRdtase_su1/FPO"/>
</dbReference>
<dbReference type="PROSITE" id="PS00668">
    <property type="entry name" value="COMPLEX1_ND1_2"/>
    <property type="match status" value="1"/>
</dbReference>
<keyword evidence="5 6" id="KW-0520">NAD</keyword>
<feature type="transmembrane region" description="Helical" evidence="5">
    <location>
        <begin position="257"/>
        <end position="279"/>
    </location>
</feature>
<evidence type="ECO:0000256" key="6">
    <source>
        <dbReference type="RuleBase" id="RU000471"/>
    </source>
</evidence>
<dbReference type="GO" id="GO:0048038">
    <property type="term" value="F:quinone binding"/>
    <property type="evidence" value="ECO:0007669"/>
    <property type="project" value="UniProtKB-KW"/>
</dbReference>
<evidence type="ECO:0000256" key="3">
    <source>
        <dbReference type="ARBA" id="ARBA00022989"/>
    </source>
</evidence>
<dbReference type="GO" id="GO:0009060">
    <property type="term" value="P:aerobic respiration"/>
    <property type="evidence" value="ECO:0007669"/>
    <property type="project" value="TreeGrafter"/>
</dbReference>
<feature type="transmembrane region" description="Helical" evidence="5">
    <location>
        <begin position="209"/>
        <end position="227"/>
    </location>
</feature>
<dbReference type="PANTHER" id="PTHR11432">
    <property type="entry name" value="NADH DEHYDROGENASE SUBUNIT 1"/>
    <property type="match status" value="1"/>
</dbReference>
<dbReference type="HAMAP" id="MF_01350">
    <property type="entry name" value="NDH1_NuoH"/>
    <property type="match status" value="1"/>
</dbReference>
<dbReference type="STRING" id="883161.HMPREF9306_02002"/>
<protein>
    <recommendedName>
        <fullName evidence="5">NADH-quinone oxidoreductase subunit H</fullName>
        <ecNumber evidence="5">7.1.1.-</ecNumber>
    </recommendedName>
    <alternativeName>
        <fullName evidence="5">NADH dehydrogenase I subunit H</fullName>
    </alternativeName>
    <alternativeName>
        <fullName evidence="5">NDH-1 subunit H</fullName>
    </alternativeName>
</protein>
<comment type="catalytic activity">
    <reaction evidence="5">
        <text>a quinone + NADH + 5 H(+)(in) = a quinol + NAD(+) + 4 H(+)(out)</text>
        <dbReference type="Rhea" id="RHEA:57888"/>
        <dbReference type="ChEBI" id="CHEBI:15378"/>
        <dbReference type="ChEBI" id="CHEBI:24646"/>
        <dbReference type="ChEBI" id="CHEBI:57540"/>
        <dbReference type="ChEBI" id="CHEBI:57945"/>
        <dbReference type="ChEBI" id="CHEBI:132124"/>
    </reaction>
</comment>
<dbReference type="AlphaFoldDB" id="S2VZX5"/>
<dbReference type="EMBL" id="AGZR01000009">
    <property type="protein sequence ID" value="EPD32431.1"/>
    <property type="molecule type" value="Genomic_DNA"/>
</dbReference>
<comment type="caution">
    <text evidence="7">The sequence shown here is derived from an EMBL/GenBank/DDBJ whole genome shotgun (WGS) entry which is preliminary data.</text>
</comment>
<keyword evidence="5" id="KW-1003">Cell membrane</keyword>
<reference evidence="7 8" key="1">
    <citation type="submission" date="2013-04" db="EMBL/GenBank/DDBJ databases">
        <title>The Genome Sequence of Propionimicrobium lymphophilum ACS-093-V-SCH5.</title>
        <authorList>
            <consortium name="The Broad Institute Genomics Platform"/>
            <person name="Earl A."/>
            <person name="Ward D."/>
            <person name="Feldgarden M."/>
            <person name="Gevers D."/>
            <person name="Saerens B."/>
            <person name="Vaneechoutte M."/>
            <person name="Walker B."/>
            <person name="Young S."/>
            <person name="Zeng Q."/>
            <person name="Gargeya S."/>
            <person name="Fitzgerald M."/>
            <person name="Haas B."/>
            <person name="Abouelleil A."/>
            <person name="Allen A.W."/>
            <person name="Alvarado L."/>
            <person name="Arachchi H.M."/>
            <person name="Berlin A.M."/>
            <person name="Chapman S.B."/>
            <person name="Gainer-Dewar J."/>
            <person name="Goldberg J."/>
            <person name="Griggs A."/>
            <person name="Gujja S."/>
            <person name="Hansen M."/>
            <person name="Howarth C."/>
            <person name="Imamovic A."/>
            <person name="Ireland A."/>
            <person name="Larimer J."/>
            <person name="McCowan C."/>
            <person name="Murphy C."/>
            <person name="Pearson M."/>
            <person name="Poon T.W."/>
            <person name="Priest M."/>
            <person name="Roberts A."/>
            <person name="Saif S."/>
            <person name="Shea T."/>
            <person name="Sisk P."/>
            <person name="Sykes S."/>
            <person name="Wortman J."/>
            <person name="Nusbaum C."/>
            <person name="Birren B."/>
        </authorList>
    </citation>
    <scope>NUCLEOTIDE SEQUENCE [LARGE SCALE GENOMIC DNA]</scope>
    <source>
        <strain evidence="7 8">ACS-093-V-SCH5</strain>
    </source>
</reference>
<dbReference type="PANTHER" id="PTHR11432:SF3">
    <property type="entry name" value="NADH-UBIQUINONE OXIDOREDUCTASE CHAIN 1"/>
    <property type="match status" value="1"/>
</dbReference>
<feature type="transmembrane region" description="Helical" evidence="5">
    <location>
        <begin position="159"/>
        <end position="179"/>
    </location>
</feature>